<protein>
    <recommendedName>
        <fullName evidence="5">tRNA pseudouridine synthase B</fullName>
        <ecNumber evidence="5">5.4.99.25</ecNumber>
    </recommendedName>
    <alternativeName>
        <fullName evidence="5">tRNA pseudouridine(55) synthase</fullName>
        <shortName evidence="5">Psi55 synthase</shortName>
    </alternativeName>
    <alternativeName>
        <fullName evidence="5">tRNA pseudouridylate synthase</fullName>
    </alternativeName>
    <alternativeName>
        <fullName evidence="5">tRNA-uridine isomerase</fullName>
    </alternativeName>
</protein>
<dbReference type="InterPro" id="IPR014780">
    <property type="entry name" value="tRNA_psdUridine_synth_TruB"/>
</dbReference>
<evidence type="ECO:0000256" key="1">
    <source>
        <dbReference type="ARBA" id="ARBA00000385"/>
    </source>
</evidence>
<dbReference type="Pfam" id="PF16198">
    <property type="entry name" value="TruB_C_2"/>
    <property type="match status" value="1"/>
</dbReference>
<evidence type="ECO:0000313" key="9">
    <source>
        <dbReference type="Proteomes" id="UP000178490"/>
    </source>
</evidence>
<dbReference type="EC" id="5.4.99.25" evidence="5"/>
<comment type="function">
    <text evidence="5">Responsible for synthesis of pseudouridine from uracil-55 in the psi GC loop of transfer RNAs.</text>
</comment>
<dbReference type="PANTHER" id="PTHR13767:SF2">
    <property type="entry name" value="PSEUDOURIDYLATE SYNTHASE TRUB1"/>
    <property type="match status" value="1"/>
</dbReference>
<accession>A0A1F6P1P6</accession>
<evidence type="ECO:0000256" key="3">
    <source>
        <dbReference type="ARBA" id="ARBA00022694"/>
    </source>
</evidence>
<name>A0A1F6P1P6_9BACT</name>
<comment type="caution">
    <text evidence="8">The sequence shown here is derived from an EMBL/GenBank/DDBJ whole genome shotgun (WGS) entry which is preliminary data.</text>
</comment>
<gene>
    <name evidence="5" type="primary">truB</name>
    <name evidence="8" type="ORF">A2537_01415</name>
</gene>
<dbReference type="InterPro" id="IPR020103">
    <property type="entry name" value="PsdUridine_synth_cat_dom_sf"/>
</dbReference>
<organism evidence="8 9">
    <name type="scientific">Candidatus Magasanikbacteria bacterium RIFOXYD2_FULL_36_9</name>
    <dbReference type="NCBI Taxonomy" id="1798707"/>
    <lineage>
        <taxon>Bacteria</taxon>
        <taxon>Candidatus Magasanikiibacteriota</taxon>
    </lineage>
</organism>
<comment type="similarity">
    <text evidence="2 5">Belongs to the pseudouridine synthase TruB family. Type 1 subfamily.</text>
</comment>
<dbReference type="SUPFAM" id="SSF55120">
    <property type="entry name" value="Pseudouridine synthase"/>
    <property type="match status" value="1"/>
</dbReference>
<dbReference type="AlphaFoldDB" id="A0A1F6P1P6"/>
<dbReference type="PANTHER" id="PTHR13767">
    <property type="entry name" value="TRNA-PSEUDOURIDINE SYNTHASE"/>
    <property type="match status" value="1"/>
</dbReference>
<dbReference type="InterPro" id="IPR032819">
    <property type="entry name" value="TruB_C"/>
</dbReference>
<dbReference type="NCBIfam" id="TIGR00431">
    <property type="entry name" value="TruB"/>
    <property type="match status" value="1"/>
</dbReference>
<feature type="domain" description="Pseudouridine synthase II N-terminal" evidence="6">
    <location>
        <begin position="41"/>
        <end position="187"/>
    </location>
</feature>
<reference evidence="8 9" key="1">
    <citation type="journal article" date="2016" name="Nat. Commun.">
        <title>Thousands of microbial genomes shed light on interconnected biogeochemical processes in an aquifer system.</title>
        <authorList>
            <person name="Anantharaman K."/>
            <person name="Brown C.T."/>
            <person name="Hug L.A."/>
            <person name="Sharon I."/>
            <person name="Castelle C.J."/>
            <person name="Probst A.J."/>
            <person name="Thomas B.C."/>
            <person name="Singh A."/>
            <person name="Wilkins M.J."/>
            <person name="Karaoz U."/>
            <person name="Brodie E.L."/>
            <person name="Williams K.H."/>
            <person name="Hubbard S.S."/>
            <person name="Banfield J.F."/>
        </authorList>
    </citation>
    <scope>NUCLEOTIDE SEQUENCE [LARGE SCALE GENOMIC DNA]</scope>
</reference>
<dbReference type="GO" id="GO:0160148">
    <property type="term" value="F:tRNA pseudouridine(55) synthase activity"/>
    <property type="evidence" value="ECO:0007669"/>
    <property type="project" value="UniProtKB-EC"/>
</dbReference>
<evidence type="ECO:0000313" key="8">
    <source>
        <dbReference type="EMBL" id="OGH89903.1"/>
    </source>
</evidence>
<keyword evidence="3 5" id="KW-0819">tRNA processing</keyword>
<proteinExistence type="inferred from homology"/>
<dbReference type="GO" id="GO:1990481">
    <property type="term" value="P:mRNA pseudouridine synthesis"/>
    <property type="evidence" value="ECO:0007669"/>
    <property type="project" value="TreeGrafter"/>
</dbReference>
<keyword evidence="4 5" id="KW-0413">Isomerase</keyword>
<dbReference type="Proteomes" id="UP000178490">
    <property type="component" value="Unassembled WGS sequence"/>
</dbReference>
<evidence type="ECO:0000256" key="5">
    <source>
        <dbReference type="HAMAP-Rule" id="MF_01080"/>
    </source>
</evidence>
<dbReference type="CDD" id="cd02573">
    <property type="entry name" value="PseudoU_synth_EcTruB"/>
    <property type="match status" value="1"/>
</dbReference>
<dbReference type="GO" id="GO:0031119">
    <property type="term" value="P:tRNA pseudouridine synthesis"/>
    <property type="evidence" value="ECO:0007669"/>
    <property type="project" value="UniProtKB-UniRule"/>
</dbReference>
<feature type="active site" description="Nucleophile" evidence="5">
    <location>
        <position position="50"/>
    </location>
</feature>
<feature type="domain" description="tRNA pseudouridylate synthase B C-terminal" evidence="7">
    <location>
        <begin position="188"/>
        <end position="217"/>
    </location>
</feature>
<sequence length="225" mass="25285">MEENFSNQDFILIDKPVGWTSFDAVNFVRHQLRISTGNKKIKVGHAGTLDPFATGLLIIAAGRENTKRIDEFKAMPKTYVATIRFGTTSDTFDSTGEMTKTVLNEDFIPPTIDKIKEILASFVGPQLQLPPMFSAKKINGERLYDLARKGITVERQPNEITLFHIQLLNYNYPDLTIEVTCSTGTYIRTLAYDIGQKLGVGAYCQELRRTAIGIYNVVNAQELKK</sequence>
<dbReference type="EMBL" id="MFRC01000018">
    <property type="protein sequence ID" value="OGH89903.1"/>
    <property type="molecule type" value="Genomic_DNA"/>
</dbReference>
<comment type="catalytic activity">
    <reaction evidence="1 5">
        <text>uridine(55) in tRNA = pseudouridine(55) in tRNA</text>
        <dbReference type="Rhea" id="RHEA:42532"/>
        <dbReference type="Rhea" id="RHEA-COMP:10101"/>
        <dbReference type="Rhea" id="RHEA-COMP:10102"/>
        <dbReference type="ChEBI" id="CHEBI:65314"/>
        <dbReference type="ChEBI" id="CHEBI:65315"/>
        <dbReference type="EC" id="5.4.99.25"/>
    </reaction>
</comment>
<evidence type="ECO:0000256" key="2">
    <source>
        <dbReference type="ARBA" id="ARBA00005642"/>
    </source>
</evidence>
<evidence type="ECO:0000256" key="4">
    <source>
        <dbReference type="ARBA" id="ARBA00023235"/>
    </source>
</evidence>
<evidence type="ECO:0000259" key="7">
    <source>
        <dbReference type="Pfam" id="PF16198"/>
    </source>
</evidence>
<dbReference type="GO" id="GO:0003723">
    <property type="term" value="F:RNA binding"/>
    <property type="evidence" value="ECO:0007669"/>
    <property type="project" value="InterPro"/>
</dbReference>
<evidence type="ECO:0000259" key="6">
    <source>
        <dbReference type="Pfam" id="PF01509"/>
    </source>
</evidence>
<dbReference type="Gene3D" id="3.30.2350.10">
    <property type="entry name" value="Pseudouridine synthase"/>
    <property type="match status" value="1"/>
</dbReference>
<dbReference type="InterPro" id="IPR002501">
    <property type="entry name" value="PsdUridine_synth_N"/>
</dbReference>
<dbReference type="Pfam" id="PF01509">
    <property type="entry name" value="TruB_N"/>
    <property type="match status" value="1"/>
</dbReference>
<dbReference type="HAMAP" id="MF_01080">
    <property type="entry name" value="TruB_bact"/>
    <property type="match status" value="1"/>
</dbReference>